<protein>
    <recommendedName>
        <fullName evidence="1">BioF2-like acetyltransferase domain-containing protein</fullName>
    </recommendedName>
</protein>
<keyword evidence="3" id="KW-1185">Reference proteome</keyword>
<reference evidence="2 3" key="1">
    <citation type="journal article" date="2019" name="Int. J. Syst. Evol. Microbiol.">
        <title>The Global Catalogue of Microorganisms (GCM) 10K type strain sequencing project: providing services to taxonomists for standard genome sequencing and annotation.</title>
        <authorList>
            <consortium name="The Broad Institute Genomics Platform"/>
            <consortium name="The Broad Institute Genome Sequencing Center for Infectious Disease"/>
            <person name="Wu L."/>
            <person name="Ma J."/>
        </authorList>
    </citation>
    <scope>NUCLEOTIDE SEQUENCE [LARGE SCALE GENOMIC DNA]</scope>
    <source>
        <strain evidence="2 3">JCM 15608</strain>
    </source>
</reference>
<feature type="domain" description="BioF2-like acetyltransferase" evidence="1">
    <location>
        <begin position="176"/>
        <end position="315"/>
    </location>
</feature>
<evidence type="ECO:0000259" key="1">
    <source>
        <dbReference type="Pfam" id="PF13480"/>
    </source>
</evidence>
<dbReference type="InterPro" id="IPR016181">
    <property type="entry name" value="Acyl_CoA_acyltransferase"/>
</dbReference>
<evidence type="ECO:0000313" key="3">
    <source>
        <dbReference type="Proteomes" id="UP001500021"/>
    </source>
</evidence>
<evidence type="ECO:0000313" key="2">
    <source>
        <dbReference type="EMBL" id="GAA0823799.1"/>
    </source>
</evidence>
<comment type="caution">
    <text evidence="2">The sequence shown here is derived from an EMBL/GenBank/DDBJ whole genome shotgun (WGS) entry which is preliminary data.</text>
</comment>
<proteinExistence type="predicted"/>
<dbReference type="SUPFAM" id="SSF55729">
    <property type="entry name" value="Acyl-CoA N-acyltransferases (Nat)"/>
    <property type="match status" value="1"/>
</dbReference>
<accession>A0ABN1LB83</accession>
<name>A0ABN1LB83_9GAMM</name>
<organism evidence="2 3">
    <name type="scientific">Colwellia asteriadis</name>
    <dbReference type="NCBI Taxonomy" id="517723"/>
    <lineage>
        <taxon>Bacteria</taxon>
        <taxon>Pseudomonadati</taxon>
        <taxon>Pseudomonadota</taxon>
        <taxon>Gammaproteobacteria</taxon>
        <taxon>Alteromonadales</taxon>
        <taxon>Colwelliaceae</taxon>
        <taxon>Colwellia</taxon>
    </lineage>
</organism>
<dbReference type="RefSeq" id="WP_343819012.1">
    <property type="nucleotide sequence ID" value="NZ_BAAAFA010000015.1"/>
</dbReference>
<dbReference type="Proteomes" id="UP001500021">
    <property type="component" value="Unassembled WGS sequence"/>
</dbReference>
<dbReference type="EMBL" id="BAAAFA010000015">
    <property type="protein sequence ID" value="GAA0823799.1"/>
    <property type="molecule type" value="Genomic_DNA"/>
</dbReference>
<dbReference type="Pfam" id="PF13480">
    <property type="entry name" value="Acetyltransf_6"/>
    <property type="match status" value="1"/>
</dbReference>
<dbReference type="Gene3D" id="3.40.630.30">
    <property type="match status" value="1"/>
</dbReference>
<sequence length="361" mass="42152">MTNMEASCHISYQTLTFDDFVSRYREQLPTVKLFELTLPWLTATRDFMMATNDKLVVHCLYSNDETALQLLIAWPLIHRGKHNKLQLHSLSSFYSAIAEPYYTSDDGKAHLSSLLKYIDKNTTWHSMNLGGFAENTNLPYALTKYFKACKLFNETANFYQDNLVDFNSYYQQLPSQLRNTVKRRRKKLAAAHPYNIRIINTLDDFITAFEGYKSIYQQSWKGEEFSFAFIEQVCRAAIAGNKLRFGLLYVDNKPAAAQLWFLQSGTASIFKLAYDQQYKNFSVGSILSMALSEHVLEYDKVTCIEFGMGSEPYKKDWLAKQRQRVSYQIFNQQRFLGKIASFRYITLPYYKNLWFSKNNEQ</sequence>
<gene>
    <name evidence="2" type="ORF">GCM10009111_34000</name>
</gene>
<dbReference type="InterPro" id="IPR038740">
    <property type="entry name" value="BioF2-like_GNAT_dom"/>
</dbReference>